<dbReference type="Proteomes" id="UP000027002">
    <property type="component" value="Chromosome 4"/>
</dbReference>
<organism evidence="2 3">
    <name type="scientific">Ustilaginoidea virens</name>
    <name type="common">Rice false smut fungus</name>
    <name type="synonym">Villosiclava virens</name>
    <dbReference type="NCBI Taxonomy" id="1159556"/>
    <lineage>
        <taxon>Eukaryota</taxon>
        <taxon>Fungi</taxon>
        <taxon>Dikarya</taxon>
        <taxon>Ascomycota</taxon>
        <taxon>Pezizomycotina</taxon>
        <taxon>Sordariomycetes</taxon>
        <taxon>Hypocreomycetidae</taxon>
        <taxon>Hypocreales</taxon>
        <taxon>Clavicipitaceae</taxon>
        <taxon>Ustilaginoidea</taxon>
    </lineage>
</organism>
<feature type="chain" id="PRO_5034642753" evidence="1">
    <location>
        <begin position="16"/>
        <end position="86"/>
    </location>
</feature>
<dbReference type="PROSITE" id="PS51257">
    <property type="entry name" value="PROKAR_LIPOPROTEIN"/>
    <property type="match status" value="1"/>
</dbReference>
<evidence type="ECO:0000313" key="2">
    <source>
        <dbReference type="EMBL" id="QUC20819.1"/>
    </source>
</evidence>
<feature type="signal peptide" evidence="1">
    <location>
        <begin position="1"/>
        <end position="15"/>
    </location>
</feature>
<name>A0A8E5HTB2_USTVR</name>
<sequence length="86" mass="9752">MKLIPVLLMATMAACQDIRVWCSTSKQLRQDYCPGNYNSPYPVYCCRYGPGKGFPYLKNPYGRVFNKDGSDYAKCENGGTYFCILP</sequence>
<proteinExistence type="predicted"/>
<dbReference type="AlphaFoldDB" id="A0A8E5HTB2"/>
<keyword evidence="1" id="KW-0732">Signal</keyword>
<dbReference type="EMBL" id="CP072756">
    <property type="protein sequence ID" value="QUC20819.1"/>
    <property type="molecule type" value="Genomic_DNA"/>
</dbReference>
<evidence type="ECO:0000313" key="3">
    <source>
        <dbReference type="Proteomes" id="UP000027002"/>
    </source>
</evidence>
<keyword evidence="3" id="KW-1185">Reference proteome</keyword>
<accession>A0A8E5HTB2</accession>
<gene>
    <name evidence="2" type="ORF">UV8b_05060</name>
</gene>
<protein>
    <submittedName>
        <fullName evidence="2">Uncharacterized protein</fullName>
    </submittedName>
</protein>
<reference evidence="2" key="1">
    <citation type="submission" date="2020-03" db="EMBL/GenBank/DDBJ databases">
        <title>A mixture of massive structural variations and highly conserved coding sequences in Ustilaginoidea virens genome.</title>
        <authorList>
            <person name="Zhang K."/>
            <person name="Zhao Z."/>
            <person name="Zhang Z."/>
            <person name="Li Y."/>
            <person name="Hsiang T."/>
            <person name="Sun W."/>
        </authorList>
    </citation>
    <scope>NUCLEOTIDE SEQUENCE</scope>
    <source>
        <strain evidence="2">UV-8b</strain>
    </source>
</reference>
<dbReference type="KEGG" id="uvi:66065838"/>
<dbReference type="GeneID" id="66065838"/>
<dbReference type="RefSeq" id="XP_042998492.1">
    <property type="nucleotide sequence ID" value="XM_043142558.1"/>
</dbReference>
<evidence type="ECO:0000256" key="1">
    <source>
        <dbReference type="SAM" id="SignalP"/>
    </source>
</evidence>